<proteinExistence type="predicted"/>
<gene>
    <name evidence="1" type="primary">Cacna2d3</name>
    <name evidence="1" type="ORF">L345_11757</name>
</gene>
<dbReference type="PANTHER" id="PTHR10166:SF25">
    <property type="entry name" value="VOLTAGE-DEPENDENT CALCIUM CHANNEL SUBUNIT ALPHA-2_DELTA-3"/>
    <property type="match status" value="1"/>
</dbReference>
<dbReference type="Proteomes" id="UP000018936">
    <property type="component" value="Unassembled WGS sequence"/>
</dbReference>
<evidence type="ECO:0000313" key="1">
    <source>
        <dbReference type="EMBL" id="ETE62488.1"/>
    </source>
</evidence>
<evidence type="ECO:0000313" key="2">
    <source>
        <dbReference type="Proteomes" id="UP000018936"/>
    </source>
</evidence>
<dbReference type="OrthoDB" id="10054666at2759"/>
<protein>
    <submittedName>
        <fullName evidence="1">Voltage-dependent calcium channel subunit alpha-2/delta-3</fullName>
    </submittedName>
</protein>
<accession>V8NLG1</accession>
<keyword evidence="2" id="KW-1185">Reference proteome</keyword>
<dbReference type="AlphaFoldDB" id="V8NLG1"/>
<dbReference type="GO" id="GO:0005891">
    <property type="term" value="C:voltage-gated calcium channel complex"/>
    <property type="evidence" value="ECO:0007669"/>
    <property type="project" value="TreeGrafter"/>
</dbReference>
<organism evidence="1 2">
    <name type="scientific">Ophiophagus hannah</name>
    <name type="common">King cobra</name>
    <name type="synonym">Naja hannah</name>
    <dbReference type="NCBI Taxonomy" id="8665"/>
    <lineage>
        <taxon>Eukaryota</taxon>
        <taxon>Metazoa</taxon>
        <taxon>Chordata</taxon>
        <taxon>Craniata</taxon>
        <taxon>Vertebrata</taxon>
        <taxon>Euteleostomi</taxon>
        <taxon>Lepidosauria</taxon>
        <taxon>Squamata</taxon>
        <taxon>Bifurcata</taxon>
        <taxon>Unidentata</taxon>
        <taxon>Episquamata</taxon>
        <taxon>Toxicofera</taxon>
        <taxon>Serpentes</taxon>
        <taxon>Colubroidea</taxon>
        <taxon>Elapidae</taxon>
        <taxon>Elapinae</taxon>
        <taxon>Ophiophagus</taxon>
    </lineage>
</organism>
<dbReference type="InterPro" id="IPR051173">
    <property type="entry name" value="Ca_channel_alpha-2/delta"/>
</dbReference>
<dbReference type="GO" id="GO:0005245">
    <property type="term" value="F:voltage-gated calcium channel activity"/>
    <property type="evidence" value="ECO:0007669"/>
    <property type="project" value="TreeGrafter"/>
</dbReference>
<comment type="caution">
    <text evidence="1">The sequence shown here is derived from an EMBL/GenBank/DDBJ whole genome shotgun (WGS) entry which is preliminary data.</text>
</comment>
<dbReference type="PANTHER" id="PTHR10166">
    <property type="entry name" value="VOLTAGE-DEPENDENT CALCIUM CHANNEL SUBUNIT ALPHA-2/DELTA-RELATED"/>
    <property type="match status" value="1"/>
</dbReference>
<dbReference type="EMBL" id="AZIM01003215">
    <property type="protein sequence ID" value="ETE62488.1"/>
    <property type="molecule type" value="Genomic_DNA"/>
</dbReference>
<name>V8NLG1_OPHHA</name>
<feature type="non-terminal residue" evidence="1">
    <location>
        <position position="1"/>
    </location>
</feature>
<reference evidence="1 2" key="1">
    <citation type="journal article" date="2013" name="Proc. Natl. Acad. Sci. U.S.A.">
        <title>The king cobra genome reveals dynamic gene evolution and adaptation in the snake venom system.</title>
        <authorList>
            <person name="Vonk F.J."/>
            <person name="Casewell N.R."/>
            <person name="Henkel C.V."/>
            <person name="Heimberg A.M."/>
            <person name="Jansen H.J."/>
            <person name="McCleary R.J."/>
            <person name="Kerkkamp H.M."/>
            <person name="Vos R.A."/>
            <person name="Guerreiro I."/>
            <person name="Calvete J.J."/>
            <person name="Wuster W."/>
            <person name="Woods A.E."/>
            <person name="Logan J.M."/>
            <person name="Harrison R.A."/>
            <person name="Castoe T.A."/>
            <person name="de Koning A.P."/>
            <person name="Pollock D.D."/>
            <person name="Yandell M."/>
            <person name="Calderon D."/>
            <person name="Renjifo C."/>
            <person name="Currier R.B."/>
            <person name="Salgado D."/>
            <person name="Pla D."/>
            <person name="Sanz L."/>
            <person name="Hyder A.S."/>
            <person name="Ribeiro J.M."/>
            <person name="Arntzen J.W."/>
            <person name="van den Thillart G.E."/>
            <person name="Boetzer M."/>
            <person name="Pirovano W."/>
            <person name="Dirks R.P."/>
            <person name="Spaink H.P."/>
            <person name="Duboule D."/>
            <person name="McGlinn E."/>
            <person name="Kini R.M."/>
            <person name="Richardson M.K."/>
        </authorList>
    </citation>
    <scope>NUCLEOTIDE SEQUENCE</scope>
    <source>
        <tissue evidence="1">Blood</tissue>
    </source>
</reference>
<sequence length="259" mass="29621">MCEKEADWYPVKFVEQRCNMAIPGIPNIAFTVYEEGKKRRKPNYSSVDLSEVEWEDRDDVKRVLVMTNDYYYTDIKGTPFRSYCNTDVHPEHRQMTQLKAIKNYLTGKEPLLPCEYISDHSDKELIQEVLFDAVVSAPIEAYWTSLALNKSENSDKGVEVAFLGTRTGFSRINLFVGPEQLTNQDFLTAEDKENIFNADHFPLWYRRAAEQIPGSFVYSIPFSTETANKSNVVTASTAIQLLDDRKSPVVAGKNKTSFI</sequence>